<dbReference type="EC" id="3.1.1.4" evidence="1"/>
<dbReference type="GO" id="GO:0052816">
    <property type="term" value="F:long-chain fatty acyl-CoA hydrolase activity"/>
    <property type="evidence" value="ECO:0007669"/>
    <property type="project" value="TreeGrafter"/>
</dbReference>
<dbReference type="Gene3D" id="3.40.1090.10">
    <property type="entry name" value="Cytosolic phospholipase A2 catalytic domain"/>
    <property type="match status" value="2"/>
</dbReference>
<proteinExistence type="predicted"/>
<evidence type="ECO:0000256" key="4">
    <source>
        <dbReference type="ARBA" id="ARBA00023043"/>
    </source>
</evidence>
<dbReference type="PANTHER" id="PTHR24139:SF34">
    <property type="entry name" value="85_88 KDA CALCIUM-INDEPENDENT PHOSPHOLIPASE A2"/>
    <property type="match status" value="1"/>
</dbReference>
<dbReference type="InterPro" id="IPR002110">
    <property type="entry name" value="Ankyrin_rpt"/>
</dbReference>
<comment type="catalytic activity">
    <reaction evidence="6">
        <text>a 1,2-diacyl-sn-glycero-3-phosphocholine + H2O = a 1-acyl-sn-glycero-3-phosphocholine + a fatty acid + H(+)</text>
        <dbReference type="Rhea" id="RHEA:15801"/>
        <dbReference type="ChEBI" id="CHEBI:15377"/>
        <dbReference type="ChEBI" id="CHEBI:15378"/>
        <dbReference type="ChEBI" id="CHEBI:28868"/>
        <dbReference type="ChEBI" id="CHEBI:57643"/>
        <dbReference type="ChEBI" id="CHEBI:58168"/>
        <dbReference type="EC" id="3.1.1.4"/>
    </reaction>
    <physiologicalReaction direction="left-to-right" evidence="6">
        <dbReference type="Rhea" id="RHEA:15802"/>
    </physiologicalReaction>
</comment>
<dbReference type="Gene3D" id="1.25.40.20">
    <property type="entry name" value="Ankyrin repeat-containing domain"/>
    <property type="match status" value="1"/>
</dbReference>
<dbReference type="InterPro" id="IPR016035">
    <property type="entry name" value="Acyl_Trfase/lysoPLipase"/>
</dbReference>
<name>A0A0X3PSI8_SCHSO</name>
<dbReference type="InterPro" id="IPR002641">
    <property type="entry name" value="PNPLA_dom"/>
</dbReference>
<evidence type="ECO:0000259" key="10">
    <source>
        <dbReference type="PROSITE" id="PS51635"/>
    </source>
</evidence>
<feature type="short sequence motif" description="DGA/G" evidence="8">
    <location>
        <begin position="1164"/>
        <end position="1166"/>
    </location>
</feature>
<dbReference type="PANTHER" id="PTHR24139">
    <property type="entry name" value="CALCIUM-INDEPENDENT PHOSPHOLIPASE A2"/>
    <property type="match status" value="1"/>
</dbReference>
<reference evidence="11" key="1">
    <citation type="submission" date="2016-01" db="EMBL/GenBank/DDBJ databases">
        <title>Reference transcriptome for the parasite Schistocephalus solidus: insights into the molecular evolution of parasitism.</title>
        <authorList>
            <person name="Hebert F.O."/>
            <person name="Grambauer S."/>
            <person name="Barber I."/>
            <person name="Landry C.R."/>
            <person name="Aubin-Horth N."/>
        </authorList>
    </citation>
    <scope>NUCLEOTIDE SEQUENCE</scope>
</reference>
<evidence type="ECO:0000256" key="2">
    <source>
        <dbReference type="ARBA" id="ARBA00022737"/>
    </source>
</evidence>
<dbReference type="PROSITE" id="PS50088">
    <property type="entry name" value="ANK_REPEAT"/>
    <property type="match status" value="2"/>
</dbReference>
<dbReference type="GO" id="GO:2000304">
    <property type="term" value="P:positive regulation of ceramide biosynthetic process"/>
    <property type="evidence" value="ECO:0007669"/>
    <property type="project" value="TreeGrafter"/>
</dbReference>
<organism evidence="11">
    <name type="scientific">Schistocephalus solidus</name>
    <name type="common">Tapeworm</name>
    <dbReference type="NCBI Taxonomy" id="70667"/>
    <lineage>
        <taxon>Eukaryota</taxon>
        <taxon>Metazoa</taxon>
        <taxon>Spiralia</taxon>
        <taxon>Lophotrochozoa</taxon>
        <taxon>Platyhelminthes</taxon>
        <taxon>Cestoda</taxon>
        <taxon>Eucestoda</taxon>
        <taxon>Diphyllobothriidea</taxon>
        <taxon>Diphyllobothriidae</taxon>
        <taxon>Schistocephalus</taxon>
    </lineage>
</organism>
<accession>A0A0X3PSI8</accession>
<feature type="repeat" description="ANK" evidence="7">
    <location>
        <begin position="387"/>
        <end position="421"/>
    </location>
</feature>
<dbReference type="EMBL" id="GEEE01005793">
    <property type="protein sequence ID" value="JAP57432.1"/>
    <property type="molecule type" value="Transcribed_RNA"/>
</dbReference>
<feature type="repeat" description="ANK" evidence="7">
    <location>
        <begin position="256"/>
        <end position="282"/>
    </location>
</feature>
<dbReference type="GO" id="GO:0005739">
    <property type="term" value="C:mitochondrion"/>
    <property type="evidence" value="ECO:0007669"/>
    <property type="project" value="TreeGrafter"/>
</dbReference>
<feature type="compositionally biased region" description="Gly residues" evidence="9">
    <location>
        <begin position="743"/>
        <end position="754"/>
    </location>
</feature>
<dbReference type="Pfam" id="PF12796">
    <property type="entry name" value="Ank_2"/>
    <property type="match status" value="2"/>
</dbReference>
<feature type="region of interest" description="Disordered" evidence="9">
    <location>
        <begin position="732"/>
        <end position="808"/>
    </location>
</feature>
<keyword evidence="5 8" id="KW-0443">Lipid metabolism</keyword>
<evidence type="ECO:0000256" key="8">
    <source>
        <dbReference type="PROSITE-ProRule" id="PRU01161"/>
    </source>
</evidence>
<dbReference type="SUPFAM" id="SSF52151">
    <property type="entry name" value="FabD/lysophospholipase-like"/>
    <property type="match status" value="1"/>
</dbReference>
<protein>
    <recommendedName>
        <fullName evidence="1">phospholipase A2</fullName>
        <ecNumber evidence="1">3.1.1.4</ecNumber>
    </recommendedName>
</protein>
<evidence type="ECO:0000256" key="9">
    <source>
        <dbReference type="SAM" id="MobiDB-lite"/>
    </source>
</evidence>
<sequence length="1317" mass="144368">MTSFGTYVTNFVKTAIYTILPNKVDEYSYEHYVAEYFTLEKVQVLYSCFFFYKVANHYDMIYVPPPASLDTLSKDRRVYSLFRFQGDVKVGLEFFKHYADVIAILADINSKHETKLERVWLEKVTGLCRRYSSWTAAHVAASLNFLPAFRDQRIISIINKVDPETGWTPIFVAVKAGNVEAVKAIMAVRDFRRGVVDLEQNSVLHLASALASVEILKILLDAAPNGDGAASSSGTLRLPMGCRQNDRVDVNAMNANGETALHIACSTPSPECVEALLKAGASPLIGTADLYPIHIAIEKDSTECVNLLCEYCPRGINLQTKKLKLSVLHQAKQKPQLFDHLCDLGAELDLRNSSGETVLHESVREQNLNRVLSLLMLGASAAIGDNAGAHPLHYAVEPKTPDAYILYALLVFEADPNAEDNNGHTARHWLCRHESGMYQHSTARDTALYALDAVRARRCPVDREQCTAGCIALESVAARQRRPTPSMQQSMSLSFLFQLLQEKMGSSSPDVNNPAETPREATSLVENELIFNGTPPAPVLDVTHLKDDLDNDLFSCIISKTKRNSRHKKTALSRSIFTRHRSGQSGAAPAARIGRLFRPTVPPSLLGDPGTEADDSDLPGPPVTSADESRTAVRQSVSDVNPPGSALQQHLLSTGDADSYPSTVNDNRLTPSRSLTAIETLESVGESSPRSAEAEEEEGEEEKSTSFSLGPSVFSFLSVALPFLADVFSPTPSKSADFDGGKGSEGGSGDGDVGGTTPPAVSKELSSIAEASKPEPLLESPICDLPSDSSPVFHVPIDSTDPGRQDSDFTWSRQFPECYAPANVPCCRQRNSRRIAVDRTRDETASPAVHKPSNVIDGSEGVRSMGASSPLCTETRGRPPKHTDAEGFRCSKRGYRVLSLDGGGIRGLILCQALRALERTAGRPIRELYDWIIGTSTGAMLALNIAQGKCIRRNRCLYFQLKDRVFSGKRPYPTDALENLLASEFGSQSLLTDITDIRISVTALRGDHFPPRLFIFRNYPAPYERMEQLVTELLAERSRKTSVCSGTVSLDHRTGSPPSLATDNTMKNAFGSSPPTNQVASTVPLTSLLGTVVHKLFGETIKEVGASEDPSSLEEDIVALLTSFSRRYVFEPSLQSKDPQLIWRAARASGAAPSYFRPCGPYLDGGLISNNPTLDILTEIQEMNLVRRLRRESIVPVASITSLGTGRLPIRDVHQIDVFRPQNMMEAYRAAVGVSELSRILVEMATMSEGRVVERSRAWCSSLGVPFFRFSPLLSSEVALNVTDSKIILQMLWETEAYLCSCRDRIRRLADQLLLAE</sequence>
<dbReference type="PROSITE" id="PS51635">
    <property type="entry name" value="PNPLA"/>
    <property type="match status" value="1"/>
</dbReference>
<feature type="region of interest" description="Disordered" evidence="9">
    <location>
        <begin position="568"/>
        <end position="649"/>
    </location>
</feature>
<feature type="region of interest" description="Disordered" evidence="9">
    <location>
        <begin position="838"/>
        <end position="885"/>
    </location>
</feature>
<dbReference type="EMBL" id="GEEE01008300">
    <property type="protein sequence ID" value="JAP54925.1"/>
    <property type="molecule type" value="Transcribed_RNA"/>
</dbReference>
<evidence type="ECO:0000256" key="7">
    <source>
        <dbReference type="PROSITE-ProRule" id="PRU00023"/>
    </source>
</evidence>
<evidence type="ECO:0000313" key="11">
    <source>
        <dbReference type="EMBL" id="JAP54925.1"/>
    </source>
</evidence>
<feature type="compositionally biased region" description="Polar residues" evidence="9">
    <location>
        <begin position="660"/>
        <end position="674"/>
    </location>
</feature>
<feature type="short sequence motif" description="GXSXG" evidence="8">
    <location>
        <begin position="934"/>
        <end position="938"/>
    </location>
</feature>
<dbReference type="InterPro" id="IPR047148">
    <property type="entry name" value="PLPL9"/>
</dbReference>
<dbReference type="PROSITE" id="PS50297">
    <property type="entry name" value="ANK_REP_REGION"/>
    <property type="match status" value="1"/>
</dbReference>
<evidence type="ECO:0000256" key="5">
    <source>
        <dbReference type="ARBA" id="ARBA00023098"/>
    </source>
</evidence>
<dbReference type="SUPFAM" id="SSF48403">
    <property type="entry name" value="Ankyrin repeat"/>
    <property type="match status" value="1"/>
</dbReference>
<keyword evidence="2" id="KW-0677">Repeat</keyword>
<feature type="active site" description="Nucleophile" evidence="8">
    <location>
        <position position="936"/>
    </location>
</feature>
<dbReference type="EMBL" id="GEEE01005937">
    <property type="protein sequence ID" value="JAP57288.1"/>
    <property type="molecule type" value="Transcribed_RNA"/>
</dbReference>
<keyword evidence="4 7" id="KW-0040">ANK repeat</keyword>
<feature type="region of interest" description="Disordered" evidence="9">
    <location>
        <begin position="680"/>
        <end position="708"/>
    </location>
</feature>
<dbReference type="GO" id="GO:0016042">
    <property type="term" value="P:lipid catabolic process"/>
    <property type="evidence" value="ECO:0007669"/>
    <property type="project" value="UniProtKB-UniRule"/>
</dbReference>
<evidence type="ECO:0000256" key="3">
    <source>
        <dbReference type="ARBA" id="ARBA00022801"/>
    </source>
</evidence>
<evidence type="ECO:0000256" key="1">
    <source>
        <dbReference type="ARBA" id="ARBA00013278"/>
    </source>
</evidence>
<feature type="compositionally biased region" description="Basic residues" evidence="9">
    <location>
        <begin position="568"/>
        <end position="582"/>
    </location>
</feature>
<feature type="active site" description="Proton acceptor" evidence="8">
    <location>
        <position position="1164"/>
    </location>
</feature>
<dbReference type="SMART" id="SM00248">
    <property type="entry name" value="ANK"/>
    <property type="match status" value="6"/>
</dbReference>
<feature type="short sequence motif" description="GXGXXG" evidence="8">
    <location>
        <begin position="902"/>
        <end position="907"/>
    </location>
</feature>
<feature type="region of interest" description="Disordered" evidence="9">
    <location>
        <begin position="655"/>
        <end position="674"/>
    </location>
</feature>
<keyword evidence="3 8" id="KW-0378">Hydrolase</keyword>
<evidence type="ECO:0000256" key="6">
    <source>
        <dbReference type="ARBA" id="ARBA00023422"/>
    </source>
</evidence>
<feature type="domain" description="PNPLA" evidence="10">
    <location>
        <begin position="898"/>
        <end position="1177"/>
    </location>
</feature>
<feature type="compositionally biased region" description="Basic and acidic residues" evidence="9">
    <location>
        <begin position="875"/>
        <end position="885"/>
    </location>
</feature>
<dbReference type="GO" id="GO:0047499">
    <property type="term" value="F:calcium-independent phospholipase A2 activity"/>
    <property type="evidence" value="ECO:0007669"/>
    <property type="project" value="InterPro"/>
</dbReference>
<dbReference type="Pfam" id="PF01734">
    <property type="entry name" value="Patatin"/>
    <property type="match status" value="1"/>
</dbReference>
<dbReference type="InterPro" id="IPR036770">
    <property type="entry name" value="Ankyrin_rpt-contain_sf"/>
</dbReference>
<gene>
    <name evidence="11" type="primary">PLPL9</name>
    <name evidence="11" type="ORF">TR153164</name>
</gene>
<dbReference type="EMBL" id="GEEE01014349">
    <property type="protein sequence ID" value="JAP48876.1"/>
    <property type="molecule type" value="Transcribed_RNA"/>
</dbReference>
<keyword evidence="8" id="KW-0442">Lipid degradation</keyword>